<keyword evidence="6" id="KW-0479">Metal-binding</keyword>
<dbReference type="GO" id="GO:0046872">
    <property type="term" value="F:metal ion binding"/>
    <property type="evidence" value="ECO:0007669"/>
    <property type="project" value="UniProtKB-KW"/>
</dbReference>
<dbReference type="GO" id="GO:0170056">
    <property type="term" value="F:cholesterol 7-desaturase [NAD(P)H] activity"/>
    <property type="evidence" value="ECO:0007669"/>
    <property type="project" value="UniProtKB-EC"/>
</dbReference>
<dbReference type="Pfam" id="PF19298">
    <property type="entry name" value="KshA_C"/>
    <property type="match status" value="1"/>
</dbReference>
<evidence type="ECO:0000256" key="13">
    <source>
        <dbReference type="ARBA" id="ARBA00025729"/>
    </source>
</evidence>
<comment type="similarity">
    <text evidence="13">Belongs to the cholesterol 7-desaturase family.</text>
</comment>
<dbReference type="Proteomes" id="UP000030746">
    <property type="component" value="Unassembled WGS sequence"/>
</dbReference>
<comment type="cofactor">
    <cofactor evidence="1">
        <name>Fe cation</name>
        <dbReference type="ChEBI" id="CHEBI:24875"/>
    </cofactor>
</comment>
<comment type="catalytic activity">
    <reaction evidence="15">
        <text>cholesterol + NADH + O2 + H(+) = 7-dehydrocholesterol + NAD(+) + 2 H2O</text>
        <dbReference type="Rhea" id="RHEA:51644"/>
        <dbReference type="ChEBI" id="CHEBI:15377"/>
        <dbReference type="ChEBI" id="CHEBI:15378"/>
        <dbReference type="ChEBI" id="CHEBI:15379"/>
        <dbReference type="ChEBI" id="CHEBI:16113"/>
        <dbReference type="ChEBI" id="CHEBI:17759"/>
        <dbReference type="ChEBI" id="CHEBI:57540"/>
        <dbReference type="ChEBI" id="CHEBI:57945"/>
        <dbReference type="EC" id="1.14.19.21"/>
    </reaction>
    <physiologicalReaction direction="left-to-right" evidence="15">
        <dbReference type="Rhea" id="RHEA:51645"/>
    </physiologicalReaction>
</comment>
<dbReference type="CTD" id="20233030"/>
<evidence type="ECO:0000256" key="10">
    <source>
        <dbReference type="ARBA" id="ARBA00023014"/>
    </source>
</evidence>
<keyword evidence="4" id="KW-0812">Transmembrane</keyword>
<dbReference type="PANTHER" id="PTHR21266">
    <property type="entry name" value="IRON-SULFUR DOMAIN CONTAINING PROTEIN"/>
    <property type="match status" value="1"/>
</dbReference>
<keyword evidence="8" id="KW-0560">Oxidoreductase</keyword>
<evidence type="ECO:0000256" key="5">
    <source>
        <dbReference type="ARBA" id="ARBA00022714"/>
    </source>
</evidence>
<dbReference type="Gene3D" id="3.90.380.10">
    <property type="entry name" value="Naphthalene 1,2-dioxygenase Alpha Subunit, Chain A, domain 1"/>
    <property type="match status" value="1"/>
</dbReference>
<dbReference type="GO" id="GO:0008203">
    <property type="term" value="P:cholesterol metabolic process"/>
    <property type="evidence" value="ECO:0007669"/>
    <property type="project" value="InterPro"/>
</dbReference>
<dbReference type="Pfam" id="PF00355">
    <property type="entry name" value="Rieske"/>
    <property type="match status" value="1"/>
</dbReference>
<accession>V3ZNN8</accession>
<dbReference type="RefSeq" id="XP_009063424.1">
    <property type="nucleotide sequence ID" value="XM_009065176.1"/>
</dbReference>
<dbReference type="OMA" id="AVYQMRR"/>
<dbReference type="InterPro" id="IPR050584">
    <property type="entry name" value="Cholesterol_7-desaturase"/>
</dbReference>
<dbReference type="OrthoDB" id="426882at2759"/>
<comment type="pathway">
    <text evidence="3">Hormone biosynthesis.</text>
</comment>
<keyword evidence="7" id="KW-1133">Transmembrane helix</keyword>
<evidence type="ECO:0000256" key="12">
    <source>
        <dbReference type="ARBA" id="ARBA00025712"/>
    </source>
</evidence>
<keyword evidence="9" id="KW-0408">Iron</keyword>
<evidence type="ECO:0000256" key="7">
    <source>
        <dbReference type="ARBA" id="ARBA00022989"/>
    </source>
</evidence>
<dbReference type="GO" id="GO:0005737">
    <property type="term" value="C:cytoplasm"/>
    <property type="evidence" value="ECO:0007669"/>
    <property type="project" value="TreeGrafter"/>
</dbReference>
<dbReference type="InterPro" id="IPR017941">
    <property type="entry name" value="Rieske_2Fe-2S"/>
</dbReference>
<dbReference type="GeneID" id="20233030"/>
<keyword evidence="19" id="KW-1185">Reference proteome</keyword>
<dbReference type="HOGENOM" id="CLU_037178_0_0_1"/>
<evidence type="ECO:0000313" key="18">
    <source>
        <dbReference type="EMBL" id="ESO85922.1"/>
    </source>
</evidence>
<evidence type="ECO:0000256" key="6">
    <source>
        <dbReference type="ARBA" id="ARBA00022723"/>
    </source>
</evidence>
<evidence type="ECO:0000256" key="4">
    <source>
        <dbReference type="ARBA" id="ARBA00022692"/>
    </source>
</evidence>
<dbReference type="GO" id="GO:0051537">
    <property type="term" value="F:2 iron, 2 sulfur cluster binding"/>
    <property type="evidence" value="ECO:0007669"/>
    <property type="project" value="UniProtKB-KW"/>
</dbReference>
<dbReference type="AlphaFoldDB" id="V3ZNN8"/>
<dbReference type="InterPro" id="IPR036922">
    <property type="entry name" value="Rieske_2Fe-2S_sf"/>
</dbReference>
<dbReference type="EMBL" id="KB203219">
    <property type="protein sequence ID" value="ESO85922.1"/>
    <property type="molecule type" value="Genomic_DNA"/>
</dbReference>
<gene>
    <name evidence="18" type="ORF">LOTGIDRAFT_130105</name>
</gene>
<keyword evidence="11" id="KW-0472">Membrane</keyword>
<dbReference type="SUPFAM" id="SSF55961">
    <property type="entry name" value="Bet v1-like"/>
    <property type="match status" value="1"/>
</dbReference>
<evidence type="ECO:0000256" key="9">
    <source>
        <dbReference type="ARBA" id="ARBA00023004"/>
    </source>
</evidence>
<evidence type="ECO:0000313" key="19">
    <source>
        <dbReference type="Proteomes" id="UP000030746"/>
    </source>
</evidence>
<evidence type="ECO:0000256" key="11">
    <source>
        <dbReference type="ARBA" id="ARBA00023136"/>
    </source>
</evidence>
<name>V3ZNN8_LOTGI</name>
<dbReference type="KEGG" id="lgi:LOTGIDRAFT_130105"/>
<comment type="subcellular location">
    <subcellularLocation>
        <location evidence="2">Membrane</location>
    </subcellularLocation>
</comment>
<evidence type="ECO:0000256" key="1">
    <source>
        <dbReference type="ARBA" id="ARBA00001962"/>
    </source>
</evidence>
<keyword evidence="5" id="KW-0001">2Fe-2S</keyword>
<comment type="pathway">
    <text evidence="12">Steroid hormone biosynthesis; dafachronic acid biosynthesis.</text>
</comment>
<dbReference type="UniPathway" id="UPA01020"/>
<dbReference type="PROSITE" id="PS51296">
    <property type="entry name" value="RIESKE"/>
    <property type="match status" value="1"/>
</dbReference>
<dbReference type="Gene3D" id="2.102.10.10">
    <property type="entry name" value="Rieske [2Fe-2S] iron-sulphur domain"/>
    <property type="match status" value="1"/>
</dbReference>
<evidence type="ECO:0000256" key="16">
    <source>
        <dbReference type="ARBA" id="ARBA00049548"/>
    </source>
</evidence>
<evidence type="ECO:0000256" key="14">
    <source>
        <dbReference type="ARBA" id="ARBA00026095"/>
    </source>
</evidence>
<evidence type="ECO:0000256" key="8">
    <source>
        <dbReference type="ARBA" id="ARBA00023002"/>
    </source>
</evidence>
<dbReference type="SUPFAM" id="SSF50022">
    <property type="entry name" value="ISP domain"/>
    <property type="match status" value="1"/>
</dbReference>
<feature type="domain" description="Rieske" evidence="17">
    <location>
        <begin position="102"/>
        <end position="206"/>
    </location>
</feature>
<dbReference type="GO" id="GO:0016020">
    <property type="term" value="C:membrane"/>
    <property type="evidence" value="ECO:0007669"/>
    <property type="project" value="UniProtKB-SubCell"/>
</dbReference>
<sequence>MPSVLETSALEFERFYSFINSTKEFVVNTPELQSWTTYVYVSVAVMVLWKLYCLLFVPLNRVRKLSDVGYLTDPGFSKRETANNVRKRRKIGDIPPVYPNGWFGLCESFQIEKKDVKYIEVLGLNLAVFRGENGEAFAVDAYCPHMGANMAAGGRVEGSELVCPFHAWKFRGDDGVCSHIPYCEKVPSVAKVKSWPVMEVNGWIYLWFHAEGIDPSWFPYTIEGIADGSWKYGGRTEHYVNSHIEEIPQNGADVVHLEHVHSPLLGAGVDLRYMWSKFWGFGHHVWNAQWSAESSPNEHIGVMKLGHSIKCFGDNLSIIDMEVIAKQIGPGIVYMEFSSALCTGVYIQSLTPVEPMLQKMVHNIYVNWTVPMCIAKFYLLAEAIQVERDIMIWNNKKYESKPLLVKSAEDGLVARHRRWYQQFYSENSPKFTFQKNDLEW</sequence>
<dbReference type="InterPro" id="IPR045605">
    <property type="entry name" value="KshA-like_C"/>
</dbReference>
<keyword evidence="10" id="KW-0411">Iron-sulfur</keyword>
<dbReference type="EC" id="1.14.19.21" evidence="14"/>
<protein>
    <recommendedName>
        <fullName evidence="14">cholesterol 7-desaturase</fullName>
        <ecNumber evidence="14">1.14.19.21</ecNumber>
    </recommendedName>
</protein>
<evidence type="ECO:0000256" key="3">
    <source>
        <dbReference type="ARBA" id="ARBA00004972"/>
    </source>
</evidence>
<evidence type="ECO:0000256" key="2">
    <source>
        <dbReference type="ARBA" id="ARBA00004370"/>
    </source>
</evidence>
<dbReference type="STRING" id="225164.V3ZNN8"/>
<comment type="catalytic activity">
    <reaction evidence="16">
        <text>cholesterol + NADPH + O2 + H(+) = 7-dehydrocholesterol + NADP(+) + 2 H2O</text>
        <dbReference type="Rhea" id="RHEA:45024"/>
        <dbReference type="ChEBI" id="CHEBI:15377"/>
        <dbReference type="ChEBI" id="CHEBI:15378"/>
        <dbReference type="ChEBI" id="CHEBI:15379"/>
        <dbReference type="ChEBI" id="CHEBI:16113"/>
        <dbReference type="ChEBI" id="CHEBI:17759"/>
        <dbReference type="ChEBI" id="CHEBI:57783"/>
        <dbReference type="ChEBI" id="CHEBI:58349"/>
        <dbReference type="EC" id="1.14.19.21"/>
    </reaction>
    <physiologicalReaction direction="left-to-right" evidence="16">
        <dbReference type="Rhea" id="RHEA:45025"/>
    </physiologicalReaction>
</comment>
<evidence type="ECO:0000256" key="15">
    <source>
        <dbReference type="ARBA" id="ARBA00047853"/>
    </source>
</evidence>
<evidence type="ECO:0000259" key="17">
    <source>
        <dbReference type="PROSITE" id="PS51296"/>
    </source>
</evidence>
<dbReference type="PANTHER" id="PTHR21266:SF32">
    <property type="entry name" value="CHOLESTEROL 7-DESATURASE NVD"/>
    <property type="match status" value="1"/>
</dbReference>
<reference evidence="18 19" key="1">
    <citation type="journal article" date="2013" name="Nature">
        <title>Insights into bilaterian evolution from three spiralian genomes.</title>
        <authorList>
            <person name="Simakov O."/>
            <person name="Marletaz F."/>
            <person name="Cho S.J."/>
            <person name="Edsinger-Gonzales E."/>
            <person name="Havlak P."/>
            <person name="Hellsten U."/>
            <person name="Kuo D.H."/>
            <person name="Larsson T."/>
            <person name="Lv J."/>
            <person name="Arendt D."/>
            <person name="Savage R."/>
            <person name="Osoegawa K."/>
            <person name="de Jong P."/>
            <person name="Grimwood J."/>
            <person name="Chapman J.A."/>
            <person name="Shapiro H."/>
            <person name="Aerts A."/>
            <person name="Otillar R.P."/>
            <person name="Terry A.Y."/>
            <person name="Boore J.L."/>
            <person name="Grigoriev I.V."/>
            <person name="Lindberg D.R."/>
            <person name="Seaver E.C."/>
            <person name="Weisblat D.A."/>
            <person name="Putnam N.H."/>
            <person name="Rokhsar D.S."/>
        </authorList>
    </citation>
    <scope>NUCLEOTIDE SEQUENCE [LARGE SCALE GENOMIC DNA]</scope>
</reference>
<proteinExistence type="inferred from homology"/>
<organism evidence="18 19">
    <name type="scientific">Lottia gigantea</name>
    <name type="common">Giant owl limpet</name>
    <dbReference type="NCBI Taxonomy" id="225164"/>
    <lineage>
        <taxon>Eukaryota</taxon>
        <taxon>Metazoa</taxon>
        <taxon>Spiralia</taxon>
        <taxon>Lophotrochozoa</taxon>
        <taxon>Mollusca</taxon>
        <taxon>Gastropoda</taxon>
        <taxon>Patellogastropoda</taxon>
        <taxon>Lottioidea</taxon>
        <taxon>Lottiidae</taxon>
        <taxon>Lottia</taxon>
    </lineage>
</organism>